<dbReference type="EMBL" id="JAULSR010000001">
    <property type="protein sequence ID" value="KAK0636632.1"/>
    <property type="molecule type" value="Genomic_DNA"/>
</dbReference>
<name>A0AA39XM91_9PEZI</name>
<gene>
    <name evidence="2" type="ORF">B0T17DRAFT_613337</name>
</gene>
<sequence length="97" mass="9873">MSDKQPISSSDSTNWDSLLKHSSAIGILKPDVVFGGYGSGSSSGSSSSSGGQGSSGSSGSSSDKATEFYWAVRKSRGRPDEPGQPLNPTTARSTQGL</sequence>
<reference evidence="2" key="1">
    <citation type="submission" date="2023-06" db="EMBL/GenBank/DDBJ databases">
        <title>Genome-scale phylogeny and comparative genomics of the fungal order Sordariales.</title>
        <authorList>
            <consortium name="Lawrence Berkeley National Laboratory"/>
            <person name="Hensen N."/>
            <person name="Bonometti L."/>
            <person name="Westerberg I."/>
            <person name="Brannstrom I.O."/>
            <person name="Guillou S."/>
            <person name="Cros-Aarteil S."/>
            <person name="Calhoun S."/>
            <person name="Haridas S."/>
            <person name="Kuo A."/>
            <person name="Mondo S."/>
            <person name="Pangilinan J."/>
            <person name="Riley R."/>
            <person name="LaButti K."/>
            <person name="Andreopoulos B."/>
            <person name="Lipzen A."/>
            <person name="Chen C."/>
            <person name="Yanf M."/>
            <person name="Daum C."/>
            <person name="Ng V."/>
            <person name="Clum A."/>
            <person name="Steindorff A."/>
            <person name="Ohm R."/>
            <person name="Martin F."/>
            <person name="Silar P."/>
            <person name="Natvig D."/>
            <person name="Lalanne C."/>
            <person name="Gautier V."/>
            <person name="Ament-velasquez S.L."/>
            <person name="Kruys A."/>
            <person name="Hutchinson M.I."/>
            <person name="Powell A.J."/>
            <person name="Barry K."/>
            <person name="Miller A.N."/>
            <person name="Grigoriev I.V."/>
            <person name="Debuchy R."/>
            <person name="Gladieux P."/>
            <person name="Thoren M.H."/>
            <person name="Johannesson H."/>
        </authorList>
    </citation>
    <scope>NUCLEOTIDE SEQUENCE</scope>
    <source>
        <strain evidence="2">SMH3391-2</strain>
    </source>
</reference>
<evidence type="ECO:0000313" key="2">
    <source>
        <dbReference type="EMBL" id="KAK0636632.1"/>
    </source>
</evidence>
<feature type="compositionally biased region" description="Polar residues" evidence="1">
    <location>
        <begin position="86"/>
        <end position="97"/>
    </location>
</feature>
<accession>A0AA39XM91</accession>
<protein>
    <submittedName>
        <fullName evidence="2">Uncharacterized protein</fullName>
    </submittedName>
</protein>
<dbReference type="AlphaFoldDB" id="A0AA39XM91"/>
<keyword evidence="3" id="KW-1185">Reference proteome</keyword>
<proteinExistence type="predicted"/>
<dbReference type="Proteomes" id="UP001174934">
    <property type="component" value="Unassembled WGS sequence"/>
</dbReference>
<organism evidence="2 3">
    <name type="scientific">Bombardia bombarda</name>
    <dbReference type="NCBI Taxonomy" id="252184"/>
    <lineage>
        <taxon>Eukaryota</taxon>
        <taxon>Fungi</taxon>
        <taxon>Dikarya</taxon>
        <taxon>Ascomycota</taxon>
        <taxon>Pezizomycotina</taxon>
        <taxon>Sordariomycetes</taxon>
        <taxon>Sordariomycetidae</taxon>
        <taxon>Sordariales</taxon>
        <taxon>Lasiosphaeriaceae</taxon>
        <taxon>Bombardia</taxon>
    </lineage>
</organism>
<feature type="region of interest" description="Disordered" evidence="1">
    <location>
        <begin position="36"/>
        <end position="97"/>
    </location>
</feature>
<comment type="caution">
    <text evidence="2">The sequence shown here is derived from an EMBL/GenBank/DDBJ whole genome shotgun (WGS) entry which is preliminary data.</text>
</comment>
<evidence type="ECO:0000256" key="1">
    <source>
        <dbReference type="SAM" id="MobiDB-lite"/>
    </source>
</evidence>
<evidence type="ECO:0000313" key="3">
    <source>
        <dbReference type="Proteomes" id="UP001174934"/>
    </source>
</evidence>